<sequence>MKEQKFNNHPNNKWIVLFVVVAMTFMATLDSSIVNVTLPVMSKNLEVPLSSIEWVIASYSIIICSTILFFGRLGDMIGKTKVFQCGSVVFTLGSLLCGVSHSFISLIIFRFIQGIGGAAYMANNHGIITEIFPREERGKALGILTTAVALGTMIGPPVGGIIASALNWHYVFLINIPIGVIVFIIGIKYLPRIKRDSQKLDIAGAALQFLGISLFFGAFMLAQKTGFDNKWIMVALIVSIILIVLFIYIEIKSKHPLLALKIFKNKLFSVNLICAFISFTCIAASTILLPFYFQYTLEVSPSKTGFLLMVSPIILAIFSPICGTLSDKIGSEILCLIGLTLMSIAFFLLSFLTEYSFILEATIFMALMSLGQSLFQPANNSLIMSNCPKEQLGIAGSVNSLVRNLGQIVGISLSTTILYLFMSQKLHYQVLGYVFGKDYAFVYGMKNDYRILSMICCIGIVLNIVRVFKKKKTVDTKTELNSVK</sequence>
<dbReference type="Gene3D" id="1.20.1720.10">
    <property type="entry name" value="Multidrug resistance protein D"/>
    <property type="match status" value="1"/>
</dbReference>
<dbReference type="Pfam" id="PF07690">
    <property type="entry name" value="MFS_1"/>
    <property type="match status" value="1"/>
</dbReference>
<feature type="transmembrane region" description="Helical" evidence="8">
    <location>
        <begin position="12"/>
        <end position="29"/>
    </location>
</feature>
<evidence type="ECO:0000256" key="6">
    <source>
        <dbReference type="ARBA" id="ARBA00022989"/>
    </source>
</evidence>
<evidence type="ECO:0000256" key="8">
    <source>
        <dbReference type="SAM" id="Phobius"/>
    </source>
</evidence>
<feature type="transmembrane region" description="Helical" evidence="8">
    <location>
        <begin position="168"/>
        <end position="190"/>
    </location>
</feature>
<dbReference type="InterPro" id="IPR036259">
    <property type="entry name" value="MFS_trans_sf"/>
</dbReference>
<comment type="similarity">
    <text evidence="2">Belongs to the major facilitator superfamily. EmrB family.</text>
</comment>
<keyword evidence="4" id="KW-1003">Cell membrane</keyword>
<feature type="transmembrane region" description="Helical" evidence="8">
    <location>
        <begin position="82"/>
        <end position="101"/>
    </location>
</feature>
<dbReference type="InterPro" id="IPR020846">
    <property type="entry name" value="MFS_dom"/>
</dbReference>
<feature type="transmembrane region" description="Helical" evidence="8">
    <location>
        <begin position="305"/>
        <end position="326"/>
    </location>
</feature>
<dbReference type="GO" id="GO:0022857">
    <property type="term" value="F:transmembrane transporter activity"/>
    <property type="evidence" value="ECO:0007669"/>
    <property type="project" value="InterPro"/>
</dbReference>
<dbReference type="PANTHER" id="PTHR42718">
    <property type="entry name" value="MAJOR FACILITATOR SUPERFAMILY MULTIDRUG TRANSPORTER MFSC"/>
    <property type="match status" value="1"/>
</dbReference>
<feature type="transmembrane region" description="Helical" evidence="8">
    <location>
        <begin position="333"/>
        <end position="351"/>
    </location>
</feature>
<comment type="subcellular location">
    <subcellularLocation>
        <location evidence="1">Cell membrane</location>
        <topology evidence="1">Multi-pass membrane protein</topology>
    </subcellularLocation>
</comment>
<feature type="domain" description="Major facilitator superfamily (MFS) profile" evidence="9">
    <location>
        <begin position="16"/>
        <end position="471"/>
    </location>
</feature>
<dbReference type="InterPro" id="IPR011701">
    <property type="entry name" value="MFS"/>
</dbReference>
<keyword evidence="7 8" id="KW-0472">Membrane</keyword>
<evidence type="ECO:0000259" key="9">
    <source>
        <dbReference type="PROSITE" id="PS50850"/>
    </source>
</evidence>
<evidence type="ECO:0000256" key="5">
    <source>
        <dbReference type="ARBA" id="ARBA00022692"/>
    </source>
</evidence>
<feature type="transmembrane region" description="Helical" evidence="8">
    <location>
        <begin position="357"/>
        <end position="375"/>
    </location>
</feature>
<feature type="transmembrane region" description="Helical" evidence="8">
    <location>
        <begin position="49"/>
        <end position="70"/>
    </location>
</feature>
<feature type="transmembrane region" description="Helical" evidence="8">
    <location>
        <begin position="231"/>
        <end position="249"/>
    </location>
</feature>
<dbReference type="AlphaFoldDB" id="A0AAE2UWJ9"/>
<accession>A0AAE2UWJ9</accession>
<evidence type="ECO:0000313" key="11">
    <source>
        <dbReference type="Proteomes" id="UP000631418"/>
    </source>
</evidence>
<keyword evidence="6 8" id="KW-1133">Transmembrane helix</keyword>
<feature type="transmembrane region" description="Helical" evidence="8">
    <location>
        <begin position="401"/>
        <end position="422"/>
    </location>
</feature>
<feature type="transmembrane region" description="Helical" evidence="8">
    <location>
        <begin position="270"/>
        <end position="293"/>
    </location>
</feature>
<dbReference type="CDD" id="cd17321">
    <property type="entry name" value="MFS_MMR_MDR_like"/>
    <property type="match status" value="1"/>
</dbReference>
<evidence type="ECO:0000256" key="2">
    <source>
        <dbReference type="ARBA" id="ARBA00008537"/>
    </source>
</evidence>
<dbReference type="RefSeq" id="WP_011968024.1">
    <property type="nucleotide sequence ID" value="NZ_CP073279.1"/>
</dbReference>
<protein>
    <submittedName>
        <fullName evidence="10">MFS transporter</fullName>
    </submittedName>
</protein>
<dbReference type="NCBIfam" id="TIGR00711">
    <property type="entry name" value="efflux_EmrB"/>
    <property type="match status" value="1"/>
</dbReference>
<dbReference type="PROSITE" id="PS50850">
    <property type="entry name" value="MFS"/>
    <property type="match status" value="1"/>
</dbReference>
<feature type="transmembrane region" description="Helical" evidence="8">
    <location>
        <begin position="140"/>
        <end position="162"/>
    </location>
</feature>
<feature type="transmembrane region" description="Helical" evidence="8">
    <location>
        <begin position="202"/>
        <end position="219"/>
    </location>
</feature>
<dbReference type="Gene3D" id="1.20.1250.20">
    <property type="entry name" value="MFS general substrate transporter like domains"/>
    <property type="match status" value="1"/>
</dbReference>
<dbReference type="GO" id="GO:0005886">
    <property type="term" value="C:plasma membrane"/>
    <property type="evidence" value="ECO:0007669"/>
    <property type="project" value="UniProtKB-SubCell"/>
</dbReference>
<dbReference type="EMBL" id="JADOEF010000001">
    <property type="protein sequence ID" value="MBF7807460.1"/>
    <property type="molecule type" value="Genomic_DNA"/>
</dbReference>
<reference evidence="10" key="1">
    <citation type="submission" date="2020-11" db="EMBL/GenBank/DDBJ databases">
        <authorList>
            <person name="Thieme N."/>
            <person name="Liebl W."/>
            <person name="Zverlov V."/>
        </authorList>
    </citation>
    <scope>NUCLEOTIDE SEQUENCE</scope>
    <source>
        <strain evidence="10">NT08</strain>
    </source>
</reference>
<evidence type="ECO:0000256" key="1">
    <source>
        <dbReference type="ARBA" id="ARBA00004651"/>
    </source>
</evidence>
<comment type="caution">
    <text evidence="10">The sequence shown here is derived from an EMBL/GenBank/DDBJ whole genome shotgun (WGS) entry which is preliminary data.</text>
</comment>
<dbReference type="OMA" id="YINLCLG"/>
<evidence type="ECO:0000256" key="3">
    <source>
        <dbReference type="ARBA" id="ARBA00022448"/>
    </source>
</evidence>
<evidence type="ECO:0000256" key="7">
    <source>
        <dbReference type="ARBA" id="ARBA00023136"/>
    </source>
</evidence>
<dbReference type="InterPro" id="IPR004638">
    <property type="entry name" value="EmrB-like"/>
</dbReference>
<dbReference type="SUPFAM" id="SSF103473">
    <property type="entry name" value="MFS general substrate transporter"/>
    <property type="match status" value="1"/>
</dbReference>
<organism evidence="10 11">
    <name type="scientific">Clostridium beijerinckii</name>
    <name type="common">Clostridium MP</name>
    <dbReference type="NCBI Taxonomy" id="1520"/>
    <lineage>
        <taxon>Bacteria</taxon>
        <taxon>Bacillati</taxon>
        <taxon>Bacillota</taxon>
        <taxon>Clostridia</taxon>
        <taxon>Eubacteriales</taxon>
        <taxon>Clostridiaceae</taxon>
        <taxon>Clostridium</taxon>
    </lineage>
</organism>
<evidence type="ECO:0000256" key="4">
    <source>
        <dbReference type="ARBA" id="ARBA00022475"/>
    </source>
</evidence>
<gene>
    <name evidence="10" type="ORF">IS491_01760</name>
</gene>
<keyword evidence="5 8" id="KW-0812">Transmembrane</keyword>
<name>A0AAE2UWJ9_CLOBE</name>
<feature type="transmembrane region" description="Helical" evidence="8">
    <location>
        <begin position="449"/>
        <end position="468"/>
    </location>
</feature>
<evidence type="ECO:0000313" key="10">
    <source>
        <dbReference type="EMBL" id="MBF7807460.1"/>
    </source>
</evidence>
<dbReference type="Proteomes" id="UP000631418">
    <property type="component" value="Unassembled WGS sequence"/>
</dbReference>
<keyword evidence="3" id="KW-0813">Transport</keyword>
<dbReference type="PANTHER" id="PTHR42718:SF9">
    <property type="entry name" value="MAJOR FACILITATOR SUPERFAMILY MULTIDRUG TRANSPORTER MFSC"/>
    <property type="match status" value="1"/>
</dbReference>
<proteinExistence type="inferred from homology"/>
<dbReference type="PRINTS" id="PR01036">
    <property type="entry name" value="TCRTETB"/>
</dbReference>